<organism evidence="3 4">
    <name type="scientific">Streptomyces zaomyceticus</name>
    <dbReference type="NCBI Taxonomy" id="68286"/>
    <lineage>
        <taxon>Bacteria</taxon>
        <taxon>Bacillati</taxon>
        <taxon>Actinomycetota</taxon>
        <taxon>Actinomycetes</taxon>
        <taxon>Kitasatosporales</taxon>
        <taxon>Streptomycetaceae</taxon>
        <taxon>Streptomyces</taxon>
    </lineage>
</organism>
<dbReference type="Pfam" id="PF11239">
    <property type="entry name" value="DUF3040"/>
    <property type="match status" value="1"/>
</dbReference>
<dbReference type="RefSeq" id="WP_406132825.1">
    <property type="nucleotide sequence ID" value="NZ_CP108188.1"/>
</dbReference>
<sequence length="102" mass="10642">MSYSTDDQRILGEIERGLTRDDPALAALIDTLNQQFPEIPERPGAARSAHRNPRVVAAVVLTVIAVLALILTAILGATPTPPAGKDGSPSSRPAAMAVHLAP</sequence>
<evidence type="ECO:0000313" key="4">
    <source>
        <dbReference type="Proteomes" id="UP001622594"/>
    </source>
</evidence>
<protein>
    <submittedName>
        <fullName evidence="3">DUF3040 domain-containing protein</fullName>
    </submittedName>
</protein>
<evidence type="ECO:0000256" key="1">
    <source>
        <dbReference type="SAM" id="MobiDB-lite"/>
    </source>
</evidence>
<evidence type="ECO:0000256" key="2">
    <source>
        <dbReference type="SAM" id="Phobius"/>
    </source>
</evidence>
<keyword evidence="2" id="KW-1133">Transmembrane helix</keyword>
<name>A0ABZ1L2U1_9ACTN</name>
<feature type="transmembrane region" description="Helical" evidence="2">
    <location>
        <begin position="55"/>
        <end position="77"/>
    </location>
</feature>
<evidence type="ECO:0000313" key="3">
    <source>
        <dbReference type="EMBL" id="WTR68722.1"/>
    </source>
</evidence>
<proteinExistence type="predicted"/>
<dbReference type="Proteomes" id="UP001622594">
    <property type="component" value="Chromosome"/>
</dbReference>
<keyword evidence="2" id="KW-0472">Membrane</keyword>
<gene>
    <name evidence="3" type="ORF">OG814_05265</name>
</gene>
<feature type="region of interest" description="Disordered" evidence="1">
    <location>
        <begin position="78"/>
        <end position="102"/>
    </location>
</feature>
<dbReference type="InterPro" id="IPR021401">
    <property type="entry name" value="DUF3040"/>
</dbReference>
<accession>A0ABZ1L2U1</accession>
<keyword evidence="2" id="KW-0812">Transmembrane</keyword>
<keyword evidence="4" id="KW-1185">Reference proteome</keyword>
<dbReference type="EMBL" id="CP108188">
    <property type="protein sequence ID" value="WTR68722.1"/>
    <property type="molecule type" value="Genomic_DNA"/>
</dbReference>
<reference evidence="3 4" key="1">
    <citation type="submission" date="2022-10" db="EMBL/GenBank/DDBJ databases">
        <title>The complete genomes of actinobacterial strains from the NBC collection.</title>
        <authorList>
            <person name="Joergensen T.S."/>
            <person name="Alvarez Arevalo M."/>
            <person name="Sterndorff E.B."/>
            <person name="Faurdal D."/>
            <person name="Vuksanovic O."/>
            <person name="Mourched A.-S."/>
            <person name="Charusanti P."/>
            <person name="Shaw S."/>
            <person name="Blin K."/>
            <person name="Weber T."/>
        </authorList>
    </citation>
    <scope>NUCLEOTIDE SEQUENCE [LARGE SCALE GENOMIC DNA]</scope>
    <source>
        <strain evidence="3 4">NBC_00123</strain>
    </source>
</reference>